<dbReference type="Pfam" id="PF13349">
    <property type="entry name" value="DUF4097"/>
    <property type="match status" value="1"/>
</dbReference>
<evidence type="ECO:0000313" key="3">
    <source>
        <dbReference type="EMBL" id="SDZ25961.1"/>
    </source>
</evidence>
<dbReference type="EMBL" id="FNPH01000008">
    <property type="protein sequence ID" value="SDZ25961.1"/>
    <property type="molecule type" value="Genomic_DNA"/>
</dbReference>
<keyword evidence="1" id="KW-0732">Signal</keyword>
<protein>
    <submittedName>
        <fullName evidence="3">Adhesin</fullName>
    </submittedName>
</protein>
<name>A0A1H3RL46_9ACTN</name>
<feature type="domain" description="DUF4097" evidence="2">
    <location>
        <begin position="113"/>
        <end position="255"/>
    </location>
</feature>
<evidence type="ECO:0000313" key="4">
    <source>
        <dbReference type="Proteomes" id="UP000242415"/>
    </source>
</evidence>
<proteinExistence type="predicted"/>
<dbReference type="AlphaFoldDB" id="A0A1H3RL46"/>
<organism evidence="3 4">
    <name type="scientific">Micromonospora pattaloongensis</name>
    <dbReference type="NCBI Taxonomy" id="405436"/>
    <lineage>
        <taxon>Bacteria</taxon>
        <taxon>Bacillati</taxon>
        <taxon>Actinomycetota</taxon>
        <taxon>Actinomycetes</taxon>
        <taxon>Micromonosporales</taxon>
        <taxon>Micromonosporaceae</taxon>
        <taxon>Micromonospora</taxon>
    </lineage>
</organism>
<gene>
    <name evidence="3" type="ORF">SAMN05444365_108102</name>
</gene>
<evidence type="ECO:0000259" key="2">
    <source>
        <dbReference type="Pfam" id="PF13349"/>
    </source>
</evidence>
<feature type="chain" id="PRO_5038682617" evidence="1">
    <location>
        <begin position="27"/>
        <end position="258"/>
    </location>
</feature>
<feature type="signal peptide" evidence="1">
    <location>
        <begin position="1"/>
        <end position="26"/>
    </location>
</feature>
<accession>A0A1H3RL46</accession>
<sequence>MDSSRTFAAALGAAALVALPGCAVLAERQLDFTDTEAVKITEITIAPGSGDIVIRTGPVSAVRIKREVRYRGDEPGATYRIDGAVLAVETDCGRQCSVSYDILAPEGVSVRGENGSGDLELTDVSAIDVTVGSGDITVIRPSGAVTARTGSGDIRLVDAAGGVSARTGSGSIDAHGLGRSRVDAETGSGDITLGLTSPADVRAHASSGSIELTVPSAGYRVAVTTGSGSRNVDVTHEPAGAHLLELETGSGDVTVRRR</sequence>
<reference evidence="4" key="1">
    <citation type="submission" date="2016-10" db="EMBL/GenBank/DDBJ databases">
        <authorList>
            <person name="Varghese N."/>
            <person name="Submissions S."/>
        </authorList>
    </citation>
    <scope>NUCLEOTIDE SEQUENCE [LARGE SCALE GENOMIC DNA]</scope>
    <source>
        <strain evidence="4">DSM 45245</strain>
    </source>
</reference>
<keyword evidence="4" id="KW-1185">Reference proteome</keyword>
<dbReference type="RefSeq" id="WP_091559657.1">
    <property type="nucleotide sequence ID" value="NZ_FNPH01000008.1"/>
</dbReference>
<dbReference type="Gene3D" id="2.160.20.120">
    <property type="match status" value="1"/>
</dbReference>
<dbReference type="Proteomes" id="UP000242415">
    <property type="component" value="Unassembled WGS sequence"/>
</dbReference>
<evidence type="ECO:0000256" key="1">
    <source>
        <dbReference type="SAM" id="SignalP"/>
    </source>
</evidence>
<dbReference type="OrthoDB" id="4331847at2"/>
<dbReference type="STRING" id="405436.SAMN05444365_108102"/>
<dbReference type="InterPro" id="IPR025164">
    <property type="entry name" value="Toastrack_DUF4097"/>
</dbReference>